<feature type="chain" id="PRO_5047013286" evidence="1">
    <location>
        <begin position="20"/>
        <end position="119"/>
    </location>
</feature>
<name>A0ABR8J1D1_9NOST</name>
<evidence type="ECO:0000313" key="2">
    <source>
        <dbReference type="EMBL" id="MBD2692121.1"/>
    </source>
</evidence>
<keyword evidence="1" id="KW-0732">Signal</keyword>
<dbReference type="PROSITE" id="PS51257">
    <property type="entry name" value="PROKAR_LIPOPROTEIN"/>
    <property type="match status" value="1"/>
</dbReference>
<sequence length="119" mass="13692">MMRLIFFFAVIYLSCSCSALLEEEKTQEVRIYCTKDNFSTVSITWKSNHVKHNSFVDNNCFLKTPFYVAKYLVFNSLKSTQEEVVTVGSIVTNNKGGINIIDFRGLTEVEFDKKNQPLD</sequence>
<accession>A0ABR8J1D1</accession>
<dbReference type="RefSeq" id="WP_190906543.1">
    <property type="nucleotide sequence ID" value="NZ_JACJTQ010000012.1"/>
</dbReference>
<evidence type="ECO:0000313" key="3">
    <source>
        <dbReference type="Proteomes" id="UP000660381"/>
    </source>
</evidence>
<feature type="signal peptide" evidence="1">
    <location>
        <begin position="1"/>
        <end position="19"/>
    </location>
</feature>
<comment type="caution">
    <text evidence="2">The sequence shown here is derived from an EMBL/GenBank/DDBJ whole genome shotgun (WGS) entry which is preliminary data.</text>
</comment>
<gene>
    <name evidence="2" type="ORF">H6G68_10185</name>
</gene>
<protein>
    <submittedName>
        <fullName evidence="2">Uncharacterized protein</fullName>
    </submittedName>
</protein>
<keyword evidence="3" id="KW-1185">Reference proteome</keyword>
<reference evidence="2 3" key="1">
    <citation type="journal article" date="2020" name="ISME J.">
        <title>Comparative genomics reveals insights into cyanobacterial evolution and habitat adaptation.</title>
        <authorList>
            <person name="Chen M.Y."/>
            <person name="Teng W.K."/>
            <person name="Zhao L."/>
            <person name="Hu C.X."/>
            <person name="Zhou Y.K."/>
            <person name="Han B.P."/>
            <person name="Song L.R."/>
            <person name="Shu W.S."/>
        </authorList>
    </citation>
    <scope>NUCLEOTIDE SEQUENCE [LARGE SCALE GENOMIC DNA]</scope>
    <source>
        <strain evidence="2 3">FACHB-362</strain>
    </source>
</reference>
<evidence type="ECO:0000256" key="1">
    <source>
        <dbReference type="SAM" id="SignalP"/>
    </source>
</evidence>
<proteinExistence type="predicted"/>
<dbReference type="EMBL" id="JACJTQ010000012">
    <property type="protein sequence ID" value="MBD2692121.1"/>
    <property type="molecule type" value="Genomic_DNA"/>
</dbReference>
<dbReference type="Proteomes" id="UP000660381">
    <property type="component" value="Unassembled WGS sequence"/>
</dbReference>
<organism evidence="2 3">
    <name type="scientific">Anabaena catenula FACHB-362</name>
    <dbReference type="NCBI Taxonomy" id="2692877"/>
    <lineage>
        <taxon>Bacteria</taxon>
        <taxon>Bacillati</taxon>
        <taxon>Cyanobacteriota</taxon>
        <taxon>Cyanophyceae</taxon>
        <taxon>Nostocales</taxon>
        <taxon>Nostocaceae</taxon>
        <taxon>Anabaena</taxon>
    </lineage>
</organism>